<evidence type="ECO:0000313" key="5">
    <source>
        <dbReference type="EMBL" id="OXA43663.1"/>
    </source>
</evidence>
<dbReference type="AlphaFoldDB" id="A0A226DEP8"/>
<comment type="caution">
    <text evidence="5">The sequence shown here is derived from an EMBL/GenBank/DDBJ whole genome shotgun (WGS) entry which is preliminary data.</text>
</comment>
<dbReference type="SMART" id="SM00020">
    <property type="entry name" value="Tryp_SPc"/>
    <property type="match status" value="2"/>
</dbReference>
<feature type="region of interest" description="Disordered" evidence="2">
    <location>
        <begin position="130"/>
        <end position="167"/>
    </location>
</feature>
<keyword evidence="5" id="KW-0812">Transmembrane</keyword>
<keyword evidence="5" id="KW-0472">Membrane</keyword>
<dbReference type="Pfam" id="PF00089">
    <property type="entry name" value="Trypsin"/>
    <property type="match status" value="2"/>
</dbReference>
<feature type="signal peptide" evidence="3">
    <location>
        <begin position="1"/>
        <end position="25"/>
    </location>
</feature>
<name>A0A226DEP8_FOLCA</name>
<dbReference type="CDD" id="cd00190">
    <property type="entry name" value="Tryp_SPc"/>
    <property type="match status" value="2"/>
</dbReference>
<feature type="region of interest" description="Disordered" evidence="2">
    <location>
        <begin position="46"/>
        <end position="101"/>
    </location>
</feature>
<dbReference type="SUPFAM" id="SSF50494">
    <property type="entry name" value="Trypsin-like serine proteases"/>
    <property type="match status" value="2"/>
</dbReference>
<evidence type="ECO:0000256" key="1">
    <source>
        <dbReference type="ARBA" id="ARBA00023157"/>
    </source>
</evidence>
<feature type="domain" description="Peptidase S1" evidence="4">
    <location>
        <begin position="215"/>
        <end position="480"/>
    </location>
</feature>
<dbReference type="PROSITE" id="PS50240">
    <property type="entry name" value="TRYPSIN_DOM"/>
    <property type="match status" value="2"/>
</dbReference>
<dbReference type="STRING" id="158441.A0A226DEP8"/>
<keyword evidence="5" id="KW-0378">Hydrolase</keyword>
<dbReference type="InterPro" id="IPR009003">
    <property type="entry name" value="Peptidase_S1_PA"/>
</dbReference>
<protein>
    <submittedName>
        <fullName evidence="5">Transmembrane protease serine 9</fullName>
    </submittedName>
</protein>
<dbReference type="PANTHER" id="PTHR24252:SF7">
    <property type="entry name" value="HYALIN"/>
    <property type="match status" value="1"/>
</dbReference>
<feature type="compositionally biased region" description="Acidic residues" evidence="2">
    <location>
        <begin position="151"/>
        <end position="162"/>
    </location>
</feature>
<keyword evidence="5" id="KW-0645">Protease</keyword>
<organism evidence="5 6">
    <name type="scientific">Folsomia candida</name>
    <name type="common">Springtail</name>
    <dbReference type="NCBI Taxonomy" id="158441"/>
    <lineage>
        <taxon>Eukaryota</taxon>
        <taxon>Metazoa</taxon>
        <taxon>Ecdysozoa</taxon>
        <taxon>Arthropoda</taxon>
        <taxon>Hexapoda</taxon>
        <taxon>Collembola</taxon>
        <taxon>Entomobryomorpha</taxon>
        <taxon>Isotomoidea</taxon>
        <taxon>Isotomidae</taxon>
        <taxon>Proisotominae</taxon>
        <taxon>Folsomia</taxon>
    </lineage>
</organism>
<dbReference type="InterPro" id="IPR001314">
    <property type="entry name" value="Peptidase_S1A"/>
</dbReference>
<dbReference type="EMBL" id="LNIX01000021">
    <property type="protein sequence ID" value="OXA43663.1"/>
    <property type="molecule type" value="Genomic_DNA"/>
</dbReference>
<dbReference type="PANTHER" id="PTHR24252">
    <property type="entry name" value="ACROSIN-RELATED"/>
    <property type="match status" value="1"/>
</dbReference>
<dbReference type="Gene3D" id="2.40.10.10">
    <property type="entry name" value="Trypsin-like serine proteases"/>
    <property type="match status" value="3"/>
</dbReference>
<feature type="chain" id="PRO_5012646524" evidence="3">
    <location>
        <begin position="26"/>
        <end position="828"/>
    </location>
</feature>
<reference evidence="5 6" key="1">
    <citation type="submission" date="2015-12" db="EMBL/GenBank/DDBJ databases">
        <title>The genome of Folsomia candida.</title>
        <authorList>
            <person name="Faddeeva A."/>
            <person name="Derks M.F."/>
            <person name="Anvar Y."/>
            <person name="Smit S."/>
            <person name="Van Straalen N."/>
            <person name="Roelofs D."/>
        </authorList>
    </citation>
    <scope>NUCLEOTIDE SEQUENCE [LARGE SCALE GENOMIC DNA]</scope>
    <source>
        <strain evidence="5 6">VU population</strain>
        <tissue evidence="5">Whole body</tissue>
    </source>
</reference>
<dbReference type="OMA" id="SHADCIN"/>
<dbReference type="GO" id="GO:0004252">
    <property type="term" value="F:serine-type endopeptidase activity"/>
    <property type="evidence" value="ECO:0007669"/>
    <property type="project" value="InterPro"/>
</dbReference>
<evidence type="ECO:0000313" key="6">
    <source>
        <dbReference type="Proteomes" id="UP000198287"/>
    </source>
</evidence>
<dbReference type="PRINTS" id="PR00722">
    <property type="entry name" value="CHYMOTRYPSIN"/>
</dbReference>
<dbReference type="GO" id="GO:0006508">
    <property type="term" value="P:proteolysis"/>
    <property type="evidence" value="ECO:0007669"/>
    <property type="project" value="UniProtKB-KW"/>
</dbReference>
<evidence type="ECO:0000259" key="4">
    <source>
        <dbReference type="PROSITE" id="PS50240"/>
    </source>
</evidence>
<evidence type="ECO:0000256" key="2">
    <source>
        <dbReference type="SAM" id="MobiDB-lite"/>
    </source>
</evidence>
<accession>A0A226DEP8</accession>
<dbReference type="OrthoDB" id="9448935at2759"/>
<dbReference type="Proteomes" id="UP000198287">
    <property type="component" value="Unassembled WGS sequence"/>
</dbReference>
<keyword evidence="1" id="KW-1015">Disulfide bond</keyword>
<dbReference type="InterPro" id="IPR043504">
    <property type="entry name" value="Peptidase_S1_PA_chymotrypsin"/>
</dbReference>
<gene>
    <name evidence="5" type="ORF">Fcan01_21474</name>
</gene>
<keyword evidence="3" id="KW-0732">Signal</keyword>
<sequence length="828" mass="90222">MRVISIISFTIAATIFTYLIGATLASPVGQVSDDVVTTVVPSVQRDDAADDDATTPVVFADEPPVTGESVTHRARQDGDDDDDDDATTVGPVSTTRAPVLPPLQNESTVLTEFNFVAQPVDVVAPVATRVTGEEEDTPAATSAPPAVQAAEDNDDSENEISQDEAGTTYKPSSTFAVEYKYTVDNFGSNNRDDVIDDATTVIPVITSNVSSAEDVFQGQGRAGCECGKLAFKIPIDEQSRINPSPWLAAVVRGGLFAGGRPHCAATLINNMYVLTSASCMDGLYATSVQVWLTAHDSFEQHQASFGNVKLNVQEVIKHPNFDRRSKDNDLCLLRLSSAVDISGTYFVPVCLPSSNYDFAGTTAKISGWSDGRAYKMCKAEMPILDNKICNRDSRHSGKITDNMVCAGFLTPTRLETCIGDAGGPLVSPNGGRATLVGLVSWGYEAKNKDYSPTVYTRVSGSLCTQNENVEEVDFTQCLVHPVITNESVCDPVPFKPYNVKTKPPPNLDPARPDCGKATEENALIMKRFDLISSKSKNRGVFVDCGVHDFVETDGTYKSATPLVDGAFTDKNQFPFIVALIYRKTNVSATHFCGGTLLTSKLVITVTHCLVGKRAEKTEVWLNERDLLLSTETDHPTLKIKVGRFIPHPEYNPLMNYNDISLIELSEPVDVLKSHLRPICLPPESTYEPTDHCSTGFTAGWGQTKFDGPKSDHLRHVEVPLITNKACNEESEPYYRNRVTSHMICSGDLQKGGPDACPGDSGETGTDSWGLSAGESVAVSLGNRAFTRESRVSFFHLLKSKYLRWIKKISAETDRSEECMDELKFNKNF</sequence>
<proteinExistence type="predicted"/>
<keyword evidence="6" id="KW-1185">Reference proteome</keyword>
<feature type="compositionally biased region" description="Low complexity" evidence="2">
    <location>
        <begin position="138"/>
        <end position="150"/>
    </location>
</feature>
<feature type="domain" description="Peptidase S1" evidence="4">
    <location>
        <begin position="562"/>
        <end position="810"/>
    </location>
</feature>
<evidence type="ECO:0000256" key="3">
    <source>
        <dbReference type="SAM" id="SignalP"/>
    </source>
</evidence>
<dbReference type="InterPro" id="IPR001254">
    <property type="entry name" value="Trypsin_dom"/>
</dbReference>